<dbReference type="OrthoDB" id="1112758at2"/>
<dbReference type="Gene3D" id="2.60.40.1120">
    <property type="entry name" value="Carboxypeptidase-like, regulatory domain"/>
    <property type="match status" value="1"/>
</dbReference>
<dbReference type="GO" id="GO:0055085">
    <property type="term" value="P:transmembrane transport"/>
    <property type="evidence" value="ECO:0007669"/>
    <property type="project" value="InterPro"/>
</dbReference>
<dbReference type="RefSeq" id="WP_144913271.1">
    <property type="nucleotide sequence ID" value="NZ_VLLI01000007.1"/>
</dbReference>
<keyword evidence="1" id="KW-0472">Membrane</keyword>
<dbReference type="InterPro" id="IPR008969">
    <property type="entry name" value="CarboxyPept-like_regulatory"/>
</dbReference>
<evidence type="ECO:0000256" key="1">
    <source>
        <dbReference type="SAM" id="Phobius"/>
    </source>
</evidence>
<keyword evidence="1" id="KW-1133">Transmembrane helix</keyword>
<gene>
    <name evidence="3" type="ORF">JN11_02708</name>
</gene>
<keyword evidence="1" id="KW-0812">Transmembrane</keyword>
<feature type="domain" description="TonB C-terminal" evidence="2">
    <location>
        <begin position="383"/>
        <end position="444"/>
    </location>
</feature>
<dbReference type="AlphaFoldDB" id="A0A562U0K6"/>
<protein>
    <submittedName>
        <fullName evidence="3">TonB family protein</fullName>
    </submittedName>
</protein>
<dbReference type="EMBL" id="VLLI01000007">
    <property type="protein sequence ID" value="TWI99391.1"/>
    <property type="molecule type" value="Genomic_DNA"/>
</dbReference>
<feature type="transmembrane region" description="Helical" evidence="1">
    <location>
        <begin position="74"/>
        <end position="97"/>
    </location>
</feature>
<evidence type="ECO:0000259" key="2">
    <source>
        <dbReference type="Pfam" id="PF03544"/>
    </source>
</evidence>
<keyword evidence="4" id="KW-1185">Reference proteome</keyword>
<dbReference type="Gene3D" id="3.30.1150.10">
    <property type="match status" value="1"/>
</dbReference>
<dbReference type="Proteomes" id="UP000317010">
    <property type="component" value="Unassembled WGS sequence"/>
</dbReference>
<proteinExistence type="predicted"/>
<comment type="caution">
    <text evidence="3">The sequence shown here is derived from an EMBL/GenBank/DDBJ whole genome shotgun (WGS) entry which is preliminary data.</text>
</comment>
<sequence length="446" mass="47825">MSKIDTDISIIRKYLNGELDGPAMHQLEKRAQDDPFLMDAIEGYEKATGNQQSQLNELAARINQRVAPKKARIIPFRAIGIAASVLVILSIGGWWLLNNSHHTDKPQLAATVAPVVTKTTTDSVNTIITQQTPLASLNIAKPKAIVHYNRLKAVASANAAPVLADNIVSKKDSATTDSTPLNEMVVMQYTAAPKQKDKEIANAKVVMDTTTALGIKKQQSPIDKLLEGKVAGVNTEAAGYRAPTGNDLYDSNYLSKAYIRGQVIAKEDGAPLPGASIRIAGTNKTAQTDANGRFKIAVDSTKTNQLVIDFVGYQSQHINTNNRDSLKTIALQPNTSALSEVVVTGYSSQRKTADDDIFIAARPRNGWNSLKKYLKESAISPDGKTGAVKLAVTINGNGVITNVKVVKSLSTPTDQKAVDLINNGPQWSGGSDGKPETVTVNVKFGN</sequence>
<dbReference type="Pfam" id="PF03544">
    <property type="entry name" value="TonB_C"/>
    <property type="match status" value="1"/>
</dbReference>
<organism evidence="3 4">
    <name type="scientific">Mucilaginibacter frigoritolerans</name>
    <dbReference type="NCBI Taxonomy" id="652788"/>
    <lineage>
        <taxon>Bacteria</taxon>
        <taxon>Pseudomonadati</taxon>
        <taxon>Bacteroidota</taxon>
        <taxon>Sphingobacteriia</taxon>
        <taxon>Sphingobacteriales</taxon>
        <taxon>Sphingobacteriaceae</taxon>
        <taxon>Mucilaginibacter</taxon>
    </lineage>
</organism>
<dbReference type="SUPFAM" id="SSF49464">
    <property type="entry name" value="Carboxypeptidase regulatory domain-like"/>
    <property type="match status" value="1"/>
</dbReference>
<name>A0A562U0K6_9SPHI</name>
<dbReference type="InterPro" id="IPR037682">
    <property type="entry name" value="TonB_C"/>
</dbReference>
<dbReference type="Pfam" id="PF13715">
    <property type="entry name" value="CarbopepD_reg_2"/>
    <property type="match status" value="1"/>
</dbReference>
<accession>A0A562U0K6</accession>
<reference evidence="3 4" key="1">
    <citation type="submission" date="2019-07" db="EMBL/GenBank/DDBJ databases">
        <title>Genomic Encyclopedia of Archaeal and Bacterial Type Strains, Phase II (KMG-II): from individual species to whole genera.</title>
        <authorList>
            <person name="Goeker M."/>
        </authorList>
    </citation>
    <scope>NUCLEOTIDE SEQUENCE [LARGE SCALE GENOMIC DNA]</scope>
    <source>
        <strain evidence="3 4">ATCC BAA-1854</strain>
    </source>
</reference>
<evidence type="ECO:0000313" key="3">
    <source>
        <dbReference type="EMBL" id="TWI99391.1"/>
    </source>
</evidence>
<evidence type="ECO:0000313" key="4">
    <source>
        <dbReference type="Proteomes" id="UP000317010"/>
    </source>
</evidence>
<dbReference type="SUPFAM" id="SSF74653">
    <property type="entry name" value="TolA/TonB C-terminal domain"/>
    <property type="match status" value="1"/>
</dbReference>